<proteinExistence type="predicted"/>
<comment type="caution">
    <text evidence="2">The sequence shown here is derived from an EMBL/GenBank/DDBJ whole genome shotgun (WGS) entry which is preliminary data.</text>
</comment>
<evidence type="ECO:0000313" key="2">
    <source>
        <dbReference type="EMBL" id="MCE3216547.1"/>
    </source>
</evidence>
<keyword evidence="3" id="KW-1185">Reference proteome</keyword>
<evidence type="ECO:0000256" key="1">
    <source>
        <dbReference type="SAM" id="MobiDB-lite"/>
    </source>
</evidence>
<evidence type="ECO:0000313" key="3">
    <source>
        <dbReference type="Proteomes" id="UP000823775"/>
    </source>
</evidence>
<feature type="compositionally biased region" description="Acidic residues" evidence="1">
    <location>
        <begin position="95"/>
        <end position="104"/>
    </location>
</feature>
<reference evidence="2 3" key="1">
    <citation type="journal article" date="2021" name="BMC Genomics">
        <title>Datura genome reveals duplications of psychoactive alkaloid biosynthetic genes and high mutation rate following tissue culture.</title>
        <authorList>
            <person name="Rajewski A."/>
            <person name="Carter-House D."/>
            <person name="Stajich J."/>
            <person name="Litt A."/>
        </authorList>
    </citation>
    <scope>NUCLEOTIDE SEQUENCE [LARGE SCALE GENOMIC DNA]</scope>
    <source>
        <strain evidence="2">AR-01</strain>
    </source>
</reference>
<name>A0ABS8WZ23_DATST</name>
<feature type="region of interest" description="Disordered" evidence="1">
    <location>
        <begin position="77"/>
        <end position="117"/>
    </location>
</feature>
<gene>
    <name evidence="2" type="ORF">HAX54_006849</name>
</gene>
<protein>
    <submittedName>
        <fullName evidence="2">Uncharacterized protein</fullName>
    </submittedName>
</protein>
<sequence>MCILHVSASHLYSADGVLRPTDKVERIQVECIWGTVSLEDLNTTCLDLHSAEQYLRHLIARQCFNFKHSGFEELVDDINPTDVEQPKGNPSVESENSEGEDSEMGDAAYAPIDDNTD</sequence>
<dbReference type="Proteomes" id="UP000823775">
    <property type="component" value="Unassembled WGS sequence"/>
</dbReference>
<accession>A0ABS8WZ23</accession>
<dbReference type="EMBL" id="JACEIK010013513">
    <property type="protein sequence ID" value="MCE3216547.1"/>
    <property type="molecule type" value="Genomic_DNA"/>
</dbReference>
<organism evidence="2 3">
    <name type="scientific">Datura stramonium</name>
    <name type="common">Jimsonweed</name>
    <name type="synonym">Common thornapple</name>
    <dbReference type="NCBI Taxonomy" id="4076"/>
    <lineage>
        <taxon>Eukaryota</taxon>
        <taxon>Viridiplantae</taxon>
        <taxon>Streptophyta</taxon>
        <taxon>Embryophyta</taxon>
        <taxon>Tracheophyta</taxon>
        <taxon>Spermatophyta</taxon>
        <taxon>Magnoliopsida</taxon>
        <taxon>eudicotyledons</taxon>
        <taxon>Gunneridae</taxon>
        <taxon>Pentapetalae</taxon>
        <taxon>asterids</taxon>
        <taxon>lamiids</taxon>
        <taxon>Solanales</taxon>
        <taxon>Solanaceae</taxon>
        <taxon>Solanoideae</taxon>
        <taxon>Datureae</taxon>
        <taxon>Datura</taxon>
    </lineage>
</organism>